<dbReference type="Proteomes" id="UP000001357">
    <property type="component" value="Unassembled WGS sequence"/>
</dbReference>
<dbReference type="GeneID" id="5895248"/>
<accession>A9VB77</accession>
<keyword evidence="3" id="KW-1133">Transmembrane helix</keyword>
<dbReference type="GO" id="GO:0016616">
    <property type="term" value="F:oxidoreductase activity, acting on the CH-OH group of donors, NAD or NADP as acceptor"/>
    <property type="evidence" value="ECO:0000318"/>
    <property type="project" value="GO_Central"/>
</dbReference>
<dbReference type="GO" id="GO:0006694">
    <property type="term" value="P:steroid biosynthetic process"/>
    <property type="evidence" value="ECO:0007669"/>
    <property type="project" value="InterPro"/>
</dbReference>
<evidence type="ECO:0000256" key="3">
    <source>
        <dbReference type="RuleBase" id="RU004475"/>
    </source>
</evidence>
<feature type="transmembrane region" description="Helical" evidence="3">
    <location>
        <begin position="366"/>
        <end position="387"/>
    </location>
</feature>
<dbReference type="InterPro" id="IPR050177">
    <property type="entry name" value="Lipid_A_modif_metabolic_enz"/>
</dbReference>
<sequence length="396" mass="43868">MAESSVLITGAGGYVGMLLALRLLDEKPEPARLTLVDLAFPLRHMDWTARLEDERVEFVRQDLTDPACLKLFQGIDIVYHLASYGMSGSAQLQRDLVRAVNVTGTQHVLAACREHDVRACVYISTYNVVYAGNPIVAGGLDLPYVPSDAHVDIYSKTKQEAEALVLAANNSPTAGINRRLATIAIRPAAIYGEHETRHFPRIIGLYNQGLDFFGIGSPEVLCDWVHGDNLVQGIWLAGQRCLAQDQHVCGKAFPIADGQPVNNFFFIQDVLGLPNRIRMWVPTWLMSVVATATEAVHRLVGPVFPFEPFLTRAEVFKVGYTHFMDMTPVRADLGYEPIVSAAEGIARTRQVLAPLVRDARTRYRTLAYRLSVPTSLLFLGILFWAALQPTPELKLS</sequence>
<gene>
    <name evidence="5" type="ORF">MONBRDRAFT_29479</name>
</gene>
<evidence type="ECO:0000256" key="2">
    <source>
        <dbReference type="ARBA" id="ARBA00023002"/>
    </source>
</evidence>
<evidence type="ECO:0000259" key="4">
    <source>
        <dbReference type="Pfam" id="PF01073"/>
    </source>
</evidence>
<keyword evidence="3" id="KW-0472">Membrane</keyword>
<dbReference type="STRING" id="81824.A9VB77"/>
<dbReference type="EMBL" id="CH991576">
    <property type="protein sequence ID" value="EDQ85190.1"/>
    <property type="molecule type" value="Genomic_DNA"/>
</dbReference>
<organism evidence="5 6">
    <name type="scientific">Monosiga brevicollis</name>
    <name type="common">Choanoflagellate</name>
    <dbReference type="NCBI Taxonomy" id="81824"/>
    <lineage>
        <taxon>Eukaryota</taxon>
        <taxon>Choanoflagellata</taxon>
        <taxon>Craspedida</taxon>
        <taxon>Salpingoecidae</taxon>
        <taxon>Monosiga</taxon>
    </lineage>
</organism>
<feature type="domain" description="3-beta hydroxysteroid dehydrogenase/isomerase" evidence="4">
    <location>
        <begin position="7"/>
        <end position="265"/>
    </location>
</feature>
<protein>
    <recommendedName>
        <fullName evidence="4">3-beta hydroxysteroid dehydrogenase/isomerase domain-containing protein</fullName>
    </recommendedName>
</protein>
<evidence type="ECO:0000256" key="1">
    <source>
        <dbReference type="ARBA" id="ARBA00009219"/>
    </source>
</evidence>
<keyword evidence="3" id="KW-0812">Transmembrane</keyword>
<keyword evidence="6" id="KW-1185">Reference proteome</keyword>
<dbReference type="eggNOG" id="KOG1430">
    <property type="taxonomic scope" value="Eukaryota"/>
</dbReference>
<evidence type="ECO:0000313" key="6">
    <source>
        <dbReference type="Proteomes" id="UP000001357"/>
    </source>
</evidence>
<dbReference type="Pfam" id="PF01073">
    <property type="entry name" value="3Beta_HSD"/>
    <property type="match status" value="1"/>
</dbReference>
<dbReference type="FunCoup" id="A9VB77">
    <property type="interactions" value="3"/>
</dbReference>
<dbReference type="Gene3D" id="3.40.50.720">
    <property type="entry name" value="NAD(P)-binding Rossmann-like Domain"/>
    <property type="match status" value="1"/>
</dbReference>
<keyword evidence="2 3" id="KW-0560">Oxidoreductase</keyword>
<dbReference type="PANTHER" id="PTHR43245:SF51">
    <property type="entry name" value="SHORT CHAIN DEHYDROGENASE_REDUCTASE FAMILY 42E, MEMBER 2"/>
    <property type="match status" value="1"/>
</dbReference>
<dbReference type="AlphaFoldDB" id="A9VB77"/>
<evidence type="ECO:0000313" key="5">
    <source>
        <dbReference type="EMBL" id="EDQ85190.1"/>
    </source>
</evidence>
<dbReference type="InterPro" id="IPR002225">
    <property type="entry name" value="3Beta_OHSteriod_DH/Estase"/>
</dbReference>
<dbReference type="KEGG" id="mbr:MONBRDRAFT_29479"/>
<dbReference type="PANTHER" id="PTHR43245">
    <property type="entry name" value="BIFUNCTIONAL POLYMYXIN RESISTANCE PROTEIN ARNA"/>
    <property type="match status" value="1"/>
</dbReference>
<name>A9VB77_MONBE</name>
<dbReference type="InterPro" id="IPR036291">
    <property type="entry name" value="NAD(P)-bd_dom_sf"/>
</dbReference>
<comment type="similarity">
    <text evidence="1 3">Belongs to the 3-beta-HSD family.</text>
</comment>
<proteinExistence type="inferred from homology"/>
<feature type="transmembrane region" description="Helical" evidence="3">
    <location>
        <begin position="6"/>
        <end position="24"/>
    </location>
</feature>
<dbReference type="SUPFAM" id="SSF51735">
    <property type="entry name" value="NAD(P)-binding Rossmann-fold domains"/>
    <property type="match status" value="1"/>
</dbReference>
<dbReference type="RefSeq" id="XP_001750015.1">
    <property type="nucleotide sequence ID" value="XM_001749963.1"/>
</dbReference>
<dbReference type="OMA" id="PWLNRSW"/>
<dbReference type="InParanoid" id="A9VB77"/>
<reference evidence="5 6" key="1">
    <citation type="journal article" date="2008" name="Nature">
        <title>The genome of the choanoflagellate Monosiga brevicollis and the origin of metazoans.</title>
        <authorList>
            <consortium name="JGI Sequencing"/>
            <person name="King N."/>
            <person name="Westbrook M.J."/>
            <person name="Young S.L."/>
            <person name="Kuo A."/>
            <person name="Abedin M."/>
            <person name="Chapman J."/>
            <person name="Fairclough S."/>
            <person name="Hellsten U."/>
            <person name="Isogai Y."/>
            <person name="Letunic I."/>
            <person name="Marr M."/>
            <person name="Pincus D."/>
            <person name="Putnam N."/>
            <person name="Rokas A."/>
            <person name="Wright K.J."/>
            <person name="Zuzow R."/>
            <person name="Dirks W."/>
            <person name="Good M."/>
            <person name="Goodstein D."/>
            <person name="Lemons D."/>
            <person name="Li W."/>
            <person name="Lyons J.B."/>
            <person name="Morris A."/>
            <person name="Nichols S."/>
            <person name="Richter D.J."/>
            <person name="Salamov A."/>
            <person name="Bork P."/>
            <person name="Lim W.A."/>
            <person name="Manning G."/>
            <person name="Miller W.T."/>
            <person name="McGinnis W."/>
            <person name="Shapiro H."/>
            <person name="Tjian R."/>
            <person name="Grigoriev I.V."/>
            <person name="Rokhsar D."/>
        </authorList>
    </citation>
    <scope>NUCLEOTIDE SEQUENCE [LARGE SCALE GENOMIC DNA]</scope>
    <source>
        <strain evidence="6">MX1 / ATCC 50154</strain>
    </source>
</reference>